<evidence type="ECO:0000256" key="1">
    <source>
        <dbReference type="SAM" id="MobiDB-lite"/>
    </source>
</evidence>
<dbReference type="InterPro" id="IPR036179">
    <property type="entry name" value="Ig-like_dom_sf"/>
</dbReference>
<evidence type="ECO:0000313" key="2">
    <source>
        <dbReference type="EMBL" id="CAG9818893.1"/>
    </source>
</evidence>
<dbReference type="EMBL" id="OU896708">
    <property type="protein sequence ID" value="CAG9818893.1"/>
    <property type="molecule type" value="Genomic_DNA"/>
</dbReference>
<proteinExistence type="predicted"/>
<dbReference type="InterPro" id="IPR013783">
    <property type="entry name" value="Ig-like_fold"/>
</dbReference>
<dbReference type="AlphaFoldDB" id="A0A9N9X2N7"/>
<keyword evidence="3" id="KW-1185">Reference proteome</keyword>
<dbReference type="Proteomes" id="UP001153737">
    <property type="component" value="Chromosome 2"/>
</dbReference>
<dbReference type="SUPFAM" id="SSF48726">
    <property type="entry name" value="Immunoglobulin"/>
    <property type="match status" value="1"/>
</dbReference>
<dbReference type="CDD" id="cd00096">
    <property type="entry name" value="Ig"/>
    <property type="match status" value="1"/>
</dbReference>
<evidence type="ECO:0000313" key="3">
    <source>
        <dbReference type="Proteomes" id="UP001153737"/>
    </source>
</evidence>
<feature type="region of interest" description="Disordered" evidence="1">
    <location>
        <begin position="74"/>
        <end position="110"/>
    </location>
</feature>
<reference evidence="2" key="2">
    <citation type="submission" date="2022-10" db="EMBL/GenBank/DDBJ databases">
        <authorList>
            <consortium name="ENA_rothamsted_submissions"/>
            <consortium name="culmorum"/>
            <person name="King R."/>
        </authorList>
    </citation>
    <scope>NUCLEOTIDE SEQUENCE</scope>
</reference>
<name>A0A9N9X2N7_PHACE</name>
<gene>
    <name evidence="2" type="ORF">PHAECO_LOCUS6794</name>
</gene>
<dbReference type="Gene3D" id="2.60.40.10">
    <property type="entry name" value="Immunoglobulins"/>
    <property type="match status" value="1"/>
</dbReference>
<reference evidence="2" key="1">
    <citation type="submission" date="2022-01" db="EMBL/GenBank/DDBJ databases">
        <authorList>
            <person name="King R."/>
        </authorList>
    </citation>
    <scope>NUCLEOTIDE SEQUENCE</scope>
</reference>
<accession>A0A9N9X2N7</accession>
<organism evidence="2 3">
    <name type="scientific">Phaedon cochleariae</name>
    <name type="common">Mustard beetle</name>
    <dbReference type="NCBI Taxonomy" id="80249"/>
    <lineage>
        <taxon>Eukaryota</taxon>
        <taxon>Metazoa</taxon>
        <taxon>Ecdysozoa</taxon>
        <taxon>Arthropoda</taxon>
        <taxon>Hexapoda</taxon>
        <taxon>Insecta</taxon>
        <taxon>Pterygota</taxon>
        <taxon>Neoptera</taxon>
        <taxon>Endopterygota</taxon>
        <taxon>Coleoptera</taxon>
        <taxon>Polyphaga</taxon>
        <taxon>Cucujiformia</taxon>
        <taxon>Chrysomeloidea</taxon>
        <taxon>Chrysomelidae</taxon>
        <taxon>Chrysomelinae</taxon>
        <taxon>Chrysomelini</taxon>
        <taxon>Phaedon</taxon>
    </lineage>
</organism>
<protein>
    <submittedName>
        <fullName evidence="2">Uncharacterized protein</fullName>
    </submittedName>
</protein>
<sequence length="110" mass="12157">MVTLHCKASNPEGKLPRIRWFKDRHILYGSDLPDRYSLPSEGTLDIDDVSGGSWMLPYMKALLLVGQQSDISGRPVETAPVEAPQNQHTCTHSKGETGVLRIDSRAPASR</sequence>